<organism evidence="2 3">
    <name type="scientific">Lachnospira eligens</name>
    <dbReference type="NCBI Taxonomy" id="39485"/>
    <lineage>
        <taxon>Bacteria</taxon>
        <taxon>Bacillati</taxon>
        <taxon>Bacillota</taxon>
        <taxon>Clostridia</taxon>
        <taxon>Lachnospirales</taxon>
        <taxon>Lachnospiraceae</taxon>
        <taxon>Lachnospira</taxon>
    </lineage>
</organism>
<dbReference type="GO" id="GO:0005975">
    <property type="term" value="P:carbohydrate metabolic process"/>
    <property type="evidence" value="ECO:0007669"/>
    <property type="project" value="InterPro"/>
</dbReference>
<sequence length="381" mass="44123">MDAVVKYIDGLLEKSTPDAPVWNIEKIRQGLKSKWNYIDGCMIKAVLQMYDLTKEEKYLKFADDFIDYRVFEDGTIDGYSIGEKNIDNVNAGKTLFELYDLTGKEKYKKAVDLVYSQIEIMPRCQNEARSFWHKDIYPNQVWLDGLYMGLPFYLEYETRYNDRKNYSDIFGQFKFVIENMRNPINGLYFHAMDTSREAFWCDKVTGLSQHSWLRAIGWYTMALIDTLDQVDNKDHKYDAECKMLEDAFKDLVDSMLKYQDESGMWYQVVNYGGMDKNYLETSGSSIMAYALLKAIRLGYLSDDYAQYAKKAIDAICERYLKTKEDGSLSLGGICLVAGLGGNGRRSGTYDYYMSEPIVEDDAKGVGPFLLAYTELLRYENK</sequence>
<evidence type="ECO:0000313" key="3">
    <source>
        <dbReference type="Proteomes" id="UP000095621"/>
    </source>
</evidence>
<dbReference type="SUPFAM" id="SSF48208">
    <property type="entry name" value="Six-hairpin glycosidases"/>
    <property type="match status" value="1"/>
</dbReference>
<dbReference type="InterPro" id="IPR012341">
    <property type="entry name" value="6hp_glycosidase-like_sf"/>
</dbReference>
<dbReference type="InterPro" id="IPR008928">
    <property type="entry name" value="6-hairpin_glycosidase_sf"/>
</dbReference>
<dbReference type="PANTHER" id="PTHR33886">
    <property type="entry name" value="UNSATURATED RHAMNOGALACTURONAN HYDROLASE (EUROFUNG)"/>
    <property type="match status" value="1"/>
</dbReference>
<dbReference type="PANTHER" id="PTHR33886:SF8">
    <property type="entry name" value="UNSATURATED RHAMNOGALACTURONAN HYDROLASE (EUROFUNG)"/>
    <property type="match status" value="1"/>
</dbReference>
<dbReference type="InterPro" id="IPR052043">
    <property type="entry name" value="PolySaccharide_Degr_Enz"/>
</dbReference>
<dbReference type="Gene3D" id="1.50.10.10">
    <property type="match status" value="1"/>
</dbReference>
<proteinExistence type="predicted"/>
<dbReference type="GO" id="GO:0102211">
    <property type="term" value="F:unsaturated rhamnogalacturonyl hydrolase activity"/>
    <property type="evidence" value="ECO:0007669"/>
    <property type="project" value="UniProtKB-EC"/>
</dbReference>
<protein>
    <submittedName>
        <fullName evidence="2">Unsaturated rhamnogalacturonyl hydrolase YteR</fullName>
        <ecNumber evidence="2">3.2.1.172</ecNumber>
    </submittedName>
</protein>
<dbReference type="AlphaFoldDB" id="A0A174YVN3"/>
<dbReference type="RefSeq" id="WP_055216670.1">
    <property type="nucleotide sequence ID" value="NZ_CZBU01000008.1"/>
</dbReference>
<dbReference type="Proteomes" id="UP000095621">
    <property type="component" value="Unassembled WGS sequence"/>
</dbReference>
<evidence type="ECO:0000313" key="2">
    <source>
        <dbReference type="EMBL" id="CUQ79215.1"/>
    </source>
</evidence>
<gene>
    <name evidence="2" type="primary">yteR</name>
    <name evidence="2" type="ORF">ERS852490_02879</name>
</gene>
<keyword evidence="2" id="KW-0326">Glycosidase</keyword>
<dbReference type="EC" id="3.2.1.172" evidence="2"/>
<name>A0A174YVN3_9FIRM</name>
<dbReference type="Pfam" id="PF07470">
    <property type="entry name" value="Glyco_hydro_88"/>
    <property type="match status" value="1"/>
</dbReference>
<reference evidence="2 3" key="1">
    <citation type="submission" date="2015-09" db="EMBL/GenBank/DDBJ databases">
        <authorList>
            <consortium name="Pathogen Informatics"/>
        </authorList>
    </citation>
    <scope>NUCLEOTIDE SEQUENCE [LARGE SCALE GENOMIC DNA]</scope>
    <source>
        <strain evidence="2 3">2789STDY5834875</strain>
    </source>
</reference>
<evidence type="ECO:0000256" key="1">
    <source>
        <dbReference type="ARBA" id="ARBA00022801"/>
    </source>
</evidence>
<keyword evidence="1 2" id="KW-0378">Hydrolase</keyword>
<dbReference type="SMR" id="A0A174YVN3"/>
<dbReference type="EMBL" id="CZBU01000008">
    <property type="protein sequence ID" value="CUQ79215.1"/>
    <property type="molecule type" value="Genomic_DNA"/>
</dbReference>
<accession>A0A174YVN3</accession>
<dbReference type="OrthoDB" id="6381507at2"/>
<dbReference type="InterPro" id="IPR010905">
    <property type="entry name" value="Glyco_hydro_88"/>
</dbReference>